<accession>M3CYD1</accession>
<protein>
    <submittedName>
        <fullName evidence="2">Uncharacterized protein</fullName>
    </submittedName>
</protein>
<keyword evidence="3" id="KW-1185">Reference proteome</keyword>
<reference evidence="2 3" key="1">
    <citation type="journal article" date="2012" name="PLoS Pathog.">
        <title>Diverse lifestyles and strategies of plant pathogenesis encoded in the genomes of eighteen Dothideomycetes fungi.</title>
        <authorList>
            <person name="Ohm R.A."/>
            <person name="Feau N."/>
            <person name="Henrissat B."/>
            <person name="Schoch C.L."/>
            <person name="Horwitz B.A."/>
            <person name="Barry K.W."/>
            <person name="Condon B.J."/>
            <person name="Copeland A.C."/>
            <person name="Dhillon B."/>
            <person name="Glaser F."/>
            <person name="Hesse C.N."/>
            <person name="Kosti I."/>
            <person name="LaButti K."/>
            <person name="Lindquist E.A."/>
            <person name="Lucas S."/>
            <person name="Salamov A.A."/>
            <person name="Bradshaw R.E."/>
            <person name="Ciuffetti L."/>
            <person name="Hamelin R.C."/>
            <person name="Kema G.H.J."/>
            <person name="Lawrence C."/>
            <person name="Scott J.A."/>
            <person name="Spatafora J.W."/>
            <person name="Turgeon B.G."/>
            <person name="de Wit P.J.G.M."/>
            <person name="Zhong S."/>
            <person name="Goodwin S.B."/>
            <person name="Grigoriev I.V."/>
        </authorList>
    </citation>
    <scope>NUCLEOTIDE SEQUENCE [LARGE SCALE GENOMIC DNA]</scope>
    <source>
        <strain evidence="2 3">SO2202</strain>
    </source>
</reference>
<evidence type="ECO:0000256" key="1">
    <source>
        <dbReference type="SAM" id="MobiDB-lite"/>
    </source>
</evidence>
<dbReference type="RefSeq" id="XP_016756817.1">
    <property type="nucleotide sequence ID" value="XM_016901619.1"/>
</dbReference>
<gene>
    <name evidence="2" type="ORF">SEPMUDRAFT_120603</name>
</gene>
<dbReference type="OrthoDB" id="3363286at2759"/>
<name>M3CYD1_SPHMS</name>
<dbReference type="GeneID" id="27898756"/>
<dbReference type="HOGENOM" id="CLU_685433_0_0_1"/>
<sequence>MQHVMFQRRLPTRHAASAVSKILSRLSGHRNVSRAVPEGSVGTSRISPSEPTTLSEDGIRTLRIRKHGHKPLPIPEIMDPIYLHARNKHKQPRQVIIGYRRLDVGQGRHQDREEEEEAEDGPRRDASDVRDLKPIQDSKTMTPFQIKLHTNPYARALATSIRQCVLTRARLPSHFLLQFGLFMPQVEESPSSQQSDDVKPYWKLLAYPQRSPMKLPLGRVRATRSTVEALASKQRNGGRWGVLASQKARDRWAVMTPRAGSGGILPGKEFDWDPNMSEVVLQRLREEVVTKMRYGLECGLVKKRRDGEENEEVLAVLKLKGGVEEVHDLGESSSMAGEMGTSNGPIAGWIKYNLTKLFEADELKEFMDDDLDIEMDELVVFKDRTNMSLLLALEQLQNYVGN</sequence>
<dbReference type="EMBL" id="KB456270">
    <property type="protein sequence ID" value="EMF08696.1"/>
    <property type="molecule type" value="Genomic_DNA"/>
</dbReference>
<proteinExistence type="predicted"/>
<dbReference type="Proteomes" id="UP000016931">
    <property type="component" value="Unassembled WGS sequence"/>
</dbReference>
<feature type="compositionally biased region" description="Basic and acidic residues" evidence="1">
    <location>
        <begin position="101"/>
        <end position="112"/>
    </location>
</feature>
<dbReference type="eggNOG" id="ENOG502TAP9">
    <property type="taxonomic scope" value="Eukaryota"/>
</dbReference>
<dbReference type="AlphaFoldDB" id="M3CYD1"/>
<organism evidence="2 3">
    <name type="scientific">Sphaerulina musiva (strain SO2202)</name>
    <name type="common">Poplar stem canker fungus</name>
    <name type="synonym">Septoria musiva</name>
    <dbReference type="NCBI Taxonomy" id="692275"/>
    <lineage>
        <taxon>Eukaryota</taxon>
        <taxon>Fungi</taxon>
        <taxon>Dikarya</taxon>
        <taxon>Ascomycota</taxon>
        <taxon>Pezizomycotina</taxon>
        <taxon>Dothideomycetes</taxon>
        <taxon>Dothideomycetidae</taxon>
        <taxon>Mycosphaerellales</taxon>
        <taxon>Mycosphaerellaceae</taxon>
        <taxon>Sphaerulina</taxon>
    </lineage>
</organism>
<dbReference type="STRING" id="692275.M3CYD1"/>
<feature type="region of interest" description="Disordered" evidence="1">
    <location>
        <begin position="101"/>
        <end position="131"/>
    </location>
</feature>
<feature type="region of interest" description="Disordered" evidence="1">
    <location>
        <begin position="30"/>
        <end position="54"/>
    </location>
</feature>
<feature type="compositionally biased region" description="Polar residues" evidence="1">
    <location>
        <begin position="41"/>
        <end position="54"/>
    </location>
</feature>
<evidence type="ECO:0000313" key="2">
    <source>
        <dbReference type="EMBL" id="EMF08696.1"/>
    </source>
</evidence>
<evidence type="ECO:0000313" key="3">
    <source>
        <dbReference type="Proteomes" id="UP000016931"/>
    </source>
</evidence>
<feature type="compositionally biased region" description="Basic and acidic residues" evidence="1">
    <location>
        <begin position="120"/>
        <end position="131"/>
    </location>
</feature>